<evidence type="ECO:0000313" key="2">
    <source>
        <dbReference type="EMBL" id="KAK1765393.1"/>
    </source>
</evidence>
<dbReference type="EMBL" id="MU839015">
    <property type="protein sequence ID" value="KAK1765393.1"/>
    <property type="molecule type" value="Genomic_DNA"/>
</dbReference>
<reference evidence="2" key="1">
    <citation type="submission" date="2023-06" db="EMBL/GenBank/DDBJ databases">
        <title>Genome-scale phylogeny and comparative genomics of the fungal order Sordariales.</title>
        <authorList>
            <consortium name="Lawrence Berkeley National Laboratory"/>
            <person name="Hensen N."/>
            <person name="Bonometti L."/>
            <person name="Westerberg I."/>
            <person name="Brannstrom I.O."/>
            <person name="Guillou S."/>
            <person name="Cros-Aarteil S."/>
            <person name="Calhoun S."/>
            <person name="Haridas S."/>
            <person name="Kuo A."/>
            <person name="Mondo S."/>
            <person name="Pangilinan J."/>
            <person name="Riley R."/>
            <person name="Labutti K."/>
            <person name="Andreopoulos B."/>
            <person name="Lipzen A."/>
            <person name="Chen C."/>
            <person name="Yanf M."/>
            <person name="Daum C."/>
            <person name="Ng V."/>
            <person name="Clum A."/>
            <person name="Steindorff A."/>
            <person name="Ohm R."/>
            <person name="Martin F."/>
            <person name="Silar P."/>
            <person name="Natvig D."/>
            <person name="Lalanne C."/>
            <person name="Gautier V."/>
            <person name="Ament-Velasquez S.L."/>
            <person name="Kruys A."/>
            <person name="Hutchinson M.I."/>
            <person name="Powell A.J."/>
            <person name="Barry K."/>
            <person name="Miller A.N."/>
            <person name="Grigoriev I.V."/>
            <person name="Debuchy R."/>
            <person name="Gladieux P."/>
            <person name="Thoren M.H."/>
            <person name="Johannesson H."/>
        </authorList>
    </citation>
    <scope>NUCLEOTIDE SEQUENCE</scope>
    <source>
        <strain evidence="2">8032-3</strain>
    </source>
</reference>
<name>A0AAJ0BXV3_9PEZI</name>
<proteinExistence type="predicted"/>
<evidence type="ECO:0000256" key="1">
    <source>
        <dbReference type="SAM" id="MobiDB-lite"/>
    </source>
</evidence>
<protein>
    <submittedName>
        <fullName evidence="2">Uncharacterized protein</fullName>
    </submittedName>
</protein>
<dbReference type="GeneID" id="85309342"/>
<organism evidence="2 3">
    <name type="scientific">Phialemonium atrogriseum</name>
    <dbReference type="NCBI Taxonomy" id="1093897"/>
    <lineage>
        <taxon>Eukaryota</taxon>
        <taxon>Fungi</taxon>
        <taxon>Dikarya</taxon>
        <taxon>Ascomycota</taxon>
        <taxon>Pezizomycotina</taxon>
        <taxon>Sordariomycetes</taxon>
        <taxon>Sordariomycetidae</taxon>
        <taxon>Cephalothecales</taxon>
        <taxon>Cephalothecaceae</taxon>
        <taxon>Phialemonium</taxon>
    </lineage>
</organism>
<feature type="compositionally biased region" description="Acidic residues" evidence="1">
    <location>
        <begin position="143"/>
        <end position="169"/>
    </location>
</feature>
<gene>
    <name evidence="2" type="ORF">QBC33DRAFT_516720</name>
</gene>
<comment type="caution">
    <text evidence="2">The sequence shown here is derived from an EMBL/GenBank/DDBJ whole genome shotgun (WGS) entry which is preliminary data.</text>
</comment>
<dbReference type="Proteomes" id="UP001244011">
    <property type="component" value="Unassembled WGS sequence"/>
</dbReference>
<feature type="compositionally biased region" description="Basic and acidic residues" evidence="1">
    <location>
        <begin position="132"/>
        <end position="142"/>
    </location>
</feature>
<feature type="region of interest" description="Disordered" evidence="1">
    <location>
        <begin position="132"/>
        <end position="172"/>
    </location>
</feature>
<evidence type="ECO:0000313" key="3">
    <source>
        <dbReference type="Proteomes" id="UP001244011"/>
    </source>
</evidence>
<dbReference type="AlphaFoldDB" id="A0AAJ0BXV3"/>
<keyword evidence="3" id="KW-1185">Reference proteome</keyword>
<accession>A0AAJ0BXV3</accession>
<dbReference type="RefSeq" id="XP_060281606.1">
    <property type="nucleotide sequence ID" value="XM_060426155.1"/>
</dbReference>
<sequence>MVLGESAPVADTSDNFEEFEVHKWISRDRRAADPSGFPFTTWYAAMEAHILPGAFLKLQGRLKRALVQPLSNRCIVDRSGCQFQWVSEVVDPESGLVKFTGAMGTFQRLGLVAVLSEGWQYKVSLSEMYSRDSKDEVSRDSGEGQDEENRDGGESEDDWDTEDEEDSEEGIERLECLEHGKYWALCDKEAERTFWRWELAPGQVKKTLGGEPPTKGVI</sequence>